<accession>A0A9P4HMH0</accession>
<dbReference type="Proteomes" id="UP000799777">
    <property type="component" value="Unassembled WGS sequence"/>
</dbReference>
<protein>
    <submittedName>
        <fullName evidence="1">Uncharacterized protein</fullName>
    </submittedName>
</protein>
<comment type="caution">
    <text evidence="1">The sequence shown here is derived from an EMBL/GenBank/DDBJ whole genome shotgun (WGS) entry which is preliminary data.</text>
</comment>
<organism evidence="1 2">
    <name type="scientific">Setomelanomma holmii</name>
    <dbReference type="NCBI Taxonomy" id="210430"/>
    <lineage>
        <taxon>Eukaryota</taxon>
        <taxon>Fungi</taxon>
        <taxon>Dikarya</taxon>
        <taxon>Ascomycota</taxon>
        <taxon>Pezizomycotina</taxon>
        <taxon>Dothideomycetes</taxon>
        <taxon>Pleosporomycetidae</taxon>
        <taxon>Pleosporales</taxon>
        <taxon>Pleosporineae</taxon>
        <taxon>Phaeosphaeriaceae</taxon>
        <taxon>Setomelanomma</taxon>
    </lineage>
</organism>
<dbReference type="AlphaFoldDB" id="A0A9P4HMH0"/>
<gene>
    <name evidence="1" type="ORF">EK21DRAFT_83932</name>
</gene>
<sequence>MALVLQMHERDEHVPSFKMRVISDVPDDLARTQQRPTPLVACGIDRRDIKHATNQDDLREAIGHRQRCFSTIQYSLRGCTAPQQHDGRIERHARLKIIKSPLSPLHPSIPSDTTVQTKFQGVFRDDFTCQIWIPHARSAQCFVEAKQGKAGSLQVCRVPHLS</sequence>
<evidence type="ECO:0000313" key="1">
    <source>
        <dbReference type="EMBL" id="KAF2036230.1"/>
    </source>
</evidence>
<keyword evidence="2" id="KW-1185">Reference proteome</keyword>
<dbReference type="EMBL" id="ML978155">
    <property type="protein sequence ID" value="KAF2036230.1"/>
    <property type="molecule type" value="Genomic_DNA"/>
</dbReference>
<evidence type="ECO:0000313" key="2">
    <source>
        <dbReference type="Proteomes" id="UP000799777"/>
    </source>
</evidence>
<proteinExistence type="predicted"/>
<name>A0A9P4HMH0_9PLEO</name>
<reference evidence="1" key="1">
    <citation type="journal article" date="2020" name="Stud. Mycol.">
        <title>101 Dothideomycetes genomes: a test case for predicting lifestyles and emergence of pathogens.</title>
        <authorList>
            <person name="Haridas S."/>
            <person name="Albert R."/>
            <person name="Binder M."/>
            <person name="Bloem J."/>
            <person name="Labutti K."/>
            <person name="Salamov A."/>
            <person name="Andreopoulos B."/>
            <person name="Baker S."/>
            <person name="Barry K."/>
            <person name="Bills G."/>
            <person name="Bluhm B."/>
            <person name="Cannon C."/>
            <person name="Castanera R."/>
            <person name="Culley D."/>
            <person name="Daum C."/>
            <person name="Ezra D."/>
            <person name="Gonzalez J."/>
            <person name="Henrissat B."/>
            <person name="Kuo A."/>
            <person name="Liang C."/>
            <person name="Lipzen A."/>
            <person name="Lutzoni F."/>
            <person name="Magnuson J."/>
            <person name="Mondo S."/>
            <person name="Nolan M."/>
            <person name="Ohm R."/>
            <person name="Pangilinan J."/>
            <person name="Park H.-J."/>
            <person name="Ramirez L."/>
            <person name="Alfaro M."/>
            <person name="Sun H."/>
            <person name="Tritt A."/>
            <person name="Yoshinaga Y."/>
            <person name="Zwiers L.-H."/>
            <person name="Turgeon B."/>
            <person name="Goodwin S."/>
            <person name="Spatafora J."/>
            <person name="Crous P."/>
            <person name="Grigoriev I."/>
        </authorList>
    </citation>
    <scope>NUCLEOTIDE SEQUENCE</scope>
    <source>
        <strain evidence="1">CBS 110217</strain>
    </source>
</reference>